<reference evidence="1" key="2">
    <citation type="journal article" date="2022" name="Elife">
        <title>Obligate sexual reproduction of a homothallic fungus closely related to the Cryptococcus pathogenic species complex.</title>
        <authorList>
            <person name="Passer A.R."/>
            <person name="Clancey S.A."/>
            <person name="Shea T."/>
            <person name="David-Palma M."/>
            <person name="Averette A.F."/>
            <person name="Boekhout T."/>
            <person name="Porcel B.M."/>
            <person name="Nowrousian M."/>
            <person name="Cuomo C.A."/>
            <person name="Sun S."/>
            <person name="Heitman J."/>
            <person name="Coelho M.A."/>
        </authorList>
    </citation>
    <scope>NUCLEOTIDE SEQUENCE</scope>
    <source>
        <strain evidence="1">CBS 7841</strain>
    </source>
</reference>
<gene>
    <name evidence="1" type="ORF">L203_101279</name>
</gene>
<dbReference type="EMBL" id="CP143785">
    <property type="protein sequence ID" value="WVN86118.1"/>
    <property type="molecule type" value="Genomic_DNA"/>
</dbReference>
<proteinExistence type="predicted"/>
<reference evidence="1" key="1">
    <citation type="submission" date="2016-06" db="EMBL/GenBank/DDBJ databases">
        <authorList>
            <person name="Cuomo C."/>
            <person name="Litvintseva A."/>
            <person name="Heitman J."/>
            <person name="Chen Y."/>
            <person name="Sun S."/>
            <person name="Springer D."/>
            <person name="Dromer F."/>
            <person name="Young S."/>
            <person name="Zeng Q."/>
            <person name="Chapman S."/>
            <person name="Gujja S."/>
            <person name="Saif S."/>
            <person name="Birren B."/>
        </authorList>
    </citation>
    <scope>NUCLEOTIDE SEQUENCE</scope>
    <source>
        <strain evidence="1">CBS 7841</strain>
    </source>
</reference>
<sequence length="145" mass="16702">MTPKTLDEVVTYLFARPLPLLEPGTKIYDPNLVNVIPNLSVHKYVKAALHLANDDIQNCHLIAQDNEGDPTADMLHATLHRREGDYWNSKYWWSHVGRHPLFPGVSSAKAFVDACSSVRGEGKALRERQWEDIKRIVEWTRQNYH</sequence>
<keyword evidence="2" id="KW-1185">Reference proteome</keyword>
<dbReference type="Proteomes" id="UP000094043">
    <property type="component" value="Chromosome 2"/>
</dbReference>
<evidence type="ECO:0000313" key="2">
    <source>
        <dbReference type="Proteomes" id="UP000094043"/>
    </source>
</evidence>
<accession>A0A1E3IE88</accession>
<evidence type="ECO:0000313" key="1">
    <source>
        <dbReference type="EMBL" id="WVN86118.1"/>
    </source>
</evidence>
<reference evidence="1" key="3">
    <citation type="submission" date="2024-01" db="EMBL/GenBank/DDBJ databases">
        <authorList>
            <person name="Coelho M.A."/>
            <person name="David-Palma M."/>
            <person name="Shea T."/>
            <person name="Sun S."/>
            <person name="Cuomo C.A."/>
            <person name="Heitman J."/>
        </authorList>
    </citation>
    <scope>NUCLEOTIDE SEQUENCE</scope>
    <source>
        <strain evidence="1">CBS 7841</strain>
    </source>
</reference>
<protein>
    <submittedName>
        <fullName evidence="1">Uncharacterized protein</fullName>
    </submittedName>
</protein>
<dbReference type="OrthoDB" id="2306919at2759"/>
<dbReference type="AlphaFoldDB" id="A0A1E3IE88"/>
<dbReference type="GeneID" id="91085492"/>
<name>A0A1E3IE88_9TREE</name>
<dbReference type="KEGG" id="cdep:91085492"/>
<dbReference type="VEuPathDB" id="FungiDB:L203_04364"/>
<dbReference type="RefSeq" id="XP_066066818.1">
    <property type="nucleotide sequence ID" value="XM_066210721.1"/>
</dbReference>
<organism evidence="1 2">
    <name type="scientific">Cryptococcus depauperatus CBS 7841</name>
    <dbReference type="NCBI Taxonomy" id="1295531"/>
    <lineage>
        <taxon>Eukaryota</taxon>
        <taxon>Fungi</taxon>
        <taxon>Dikarya</taxon>
        <taxon>Basidiomycota</taxon>
        <taxon>Agaricomycotina</taxon>
        <taxon>Tremellomycetes</taxon>
        <taxon>Tremellales</taxon>
        <taxon>Cryptococcaceae</taxon>
        <taxon>Cryptococcus</taxon>
    </lineage>
</organism>